<protein>
    <recommendedName>
        <fullName evidence="1">UPF0346 protein CBM15_07185</fullName>
    </recommendedName>
</protein>
<dbReference type="HAMAP" id="MF_01538">
    <property type="entry name" value="UPF0346"/>
    <property type="match status" value="1"/>
</dbReference>
<dbReference type="InterPro" id="IPR036806">
    <property type="entry name" value="YozE_SAM-like_sf"/>
</dbReference>
<evidence type="ECO:0000256" key="1">
    <source>
        <dbReference type="HAMAP-Rule" id="MF_01538"/>
    </source>
</evidence>
<gene>
    <name evidence="3" type="ORF">CBM15_07185</name>
</gene>
<dbReference type="InterPro" id="IPR023089">
    <property type="entry name" value="YozE_SAM-like"/>
</dbReference>
<sequence>MKKSFYHFALTYRGGEWSDEKVRFAESMFLDHAFPKMSDSFEELTNYIEFQSDEYLTIGAFDQLWDLYENKFSI</sequence>
<dbReference type="NCBIfam" id="NF010193">
    <property type="entry name" value="PRK13672.1"/>
    <property type="match status" value="1"/>
</dbReference>
<dbReference type="RefSeq" id="WP_087616685.1">
    <property type="nucleotide sequence ID" value="NZ_JAFBEY010000001.1"/>
</dbReference>
<comment type="similarity">
    <text evidence="1">Belongs to the UPF0346 family.</text>
</comment>
<proteinExistence type="inferred from homology"/>
<evidence type="ECO:0000313" key="4">
    <source>
        <dbReference type="Proteomes" id="UP000196594"/>
    </source>
</evidence>
<dbReference type="SUPFAM" id="SSF140652">
    <property type="entry name" value="YozE-like"/>
    <property type="match status" value="1"/>
</dbReference>
<evidence type="ECO:0000313" key="3">
    <source>
        <dbReference type="EMBL" id="OUZ39436.1"/>
    </source>
</evidence>
<accession>A0ABX3ZI56</accession>
<evidence type="ECO:0000259" key="2">
    <source>
        <dbReference type="Pfam" id="PF06855"/>
    </source>
</evidence>
<dbReference type="EMBL" id="NHNT01000003">
    <property type="protein sequence ID" value="OUZ39436.1"/>
    <property type="molecule type" value="Genomic_DNA"/>
</dbReference>
<name>A0ABX3ZI56_9BACL</name>
<dbReference type="Gene3D" id="1.10.150.260">
    <property type="entry name" value="YozE SAM-like"/>
    <property type="match status" value="1"/>
</dbReference>
<dbReference type="Pfam" id="PF06855">
    <property type="entry name" value="YozE_SAM_like"/>
    <property type="match status" value="1"/>
</dbReference>
<keyword evidence="4" id="KW-1185">Reference proteome</keyword>
<feature type="domain" description="YozE SAM-like" evidence="2">
    <location>
        <begin position="4"/>
        <end position="70"/>
    </location>
</feature>
<comment type="caution">
    <text evidence="3">The sequence shown here is derived from an EMBL/GenBank/DDBJ whole genome shotgun (WGS) entry which is preliminary data.</text>
</comment>
<organism evidence="3 4">
    <name type="scientific">Solibacillus kalamii</name>
    <dbReference type="NCBI Taxonomy" id="1748298"/>
    <lineage>
        <taxon>Bacteria</taxon>
        <taxon>Bacillati</taxon>
        <taxon>Bacillota</taxon>
        <taxon>Bacilli</taxon>
        <taxon>Bacillales</taxon>
        <taxon>Caryophanaceae</taxon>
        <taxon>Solibacillus</taxon>
    </lineage>
</organism>
<dbReference type="InterPro" id="IPR010673">
    <property type="entry name" value="UPF0346"/>
</dbReference>
<dbReference type="Proteomes" id="UP000196594">
    <property type="component" value="Unassembled WGS sequence"/>
</dbReference>
<reference evidence="3 4" key="1">
    <citation type="journal article" date="2017" name="Int. J. Syst. Evol. Microbiol.">
        <title>Solibacillus kalamii sp. nov., isolated from a high-efficiency particulate arrestance filter system used in the International Space Station.</title>
        <authorList>
            <person name="Checinska Sielaff A."/>
            <person name="Kumar R.M."/>
            <person name="Pal D."/>
            <person name="Mayilraj S."/>
            <person name="Venkateswaran K."/>
        </authorList>
    </citation>
    <scope>NUCLEOTIDE SEQUENCE [LARGE SCALE GENOMIC DNA]</scope>
    <source>
        <strain evidence="3 4">ISSFR-015</strain>
    </source>
</reference>